<dbReference type="PANTHER" id="PTHR43852">
    <property type="entry name" value="NUCLEOTIDYLTRANSFERASE"/>
    <property type="match status" value="1"/>
</dbReference>
<organism evidence="2 3">
    <name type="scientific">Clostridium rhizosphaerae</name>
    <dbReference type="NCBI Taxonomy" id="2803861"/>
    <lineage>
        <taxon>Bacteria</taxon>
        <taxon>Bacillati</taxon>
        <taxon>Bacillota</taxon>
        <taxon>Clostridia</taxon>
        <taxon>Eubacteriales</taxon>
        <taxon>Clostridiaceae</taxon>
        <taxon>Clostridium</taxon>
    </lineage>
</organism>
<dbReference type="CDD" id="cd05403">
    <property type="entry name" value="NT_KNTase_like"/>
    <property type="match status" value="1"/>
</dbReference>
<accession>A0ABS1TFF7</accession>
<dbReference type="InterPro" id="IPR043519">
    <property type="entry name" value="NT_sf"/>
</dbReference>
<name>A0ABS1TFF7_9CLOT</name>
<proteinExistence type="predicted"/>
<evidence type="ECO:0000259" key="1">
    <source>
        <dbReference type="Pfam" id="PF18765"/>
    </source>
</evidence>
<dbReference type="EMBL" id="JAESWC010000014">
    <property type="protein sequence ID" value="MBL4937492.1"/>
    <property type="molecule type" value="Genomic_DNA"/>
</dbReference>
<feature type="domain" description="Polymerase beta nucleotidyltransferase" evidence="1">
    <location>
        <begin position="2"/>
        <end position="76"/>
    </location>
</feature>
<evidence type="ECO:0000313" key="3">
    <source>
        <dbReference type="Proteomes" id="UP000632377"/>
    </source>
</evidence>
<dbReference type="InterPro" id="IPR041633">
    <property type="entry name" value="Polbeta"/>
</dbReference>
<comment type="caution">
    <text evidence="2">The sequence shown here is derived from an EMBL/GenBank/DDBJ whole genome shotgun (WGS) entry which is preliminary data.</text>
</comment>
<dbReference type="Proteomes" id="UP000632377">
    <property type="component" value="Unassembled WGS sequence"/>
</dbReference>
<reference evidence="2 3" key="1">
    <citation type="submission" date="2021-01" db="EMBL/GenBank/DDBJ databases">
        <title>Genome public.</title>
        <authorList>
            <person name="Liu C."/>
            <person name="Sun Q."/>
        </authorList>
    </citation>
    <scope>NUCLEOTIDE SEQUENCE [LARGE SCALE GENOMIC DNA]</scope>
    <source>
        <strain evidence="2 3">YIM B02515</strain>
    </source>
</reference>
<dbReference type="NCBIfam" id="NF047752">
    <property type="entry name" value="MntA_antitoxin"/>
    <property type="match status" value="1"/>
</dbReference>
<sequence>MFLFGSSVKGAFREDSDIDIAFLSDNELSDYEVFMIAQEIACVFNRDVDLIDLNKASAVFKAQIVGTGKVIYCSDDNRRMCFEMRSFKEYALLN</sequence>
<gene>
    <name evidence="2" type="ORF">JK636_17365</name>
</gene>
<protein>
    <submittedName>
        <fullName evidence="2">Nucleotidyltransferase domain-containing protein</fullName>
    </submittedName>
</protein>
<evidence type="ECO:0000313" key="2">
    <source>
        <dbReference type="EMBL" id="MBL4937492.1"/>
    </source>
</evidence>
<dbReference type="Gene3D" id="3.30.460.10">
    <property type="entry name" value="Beta Polymerase, domain 2"/>
    <property type="match status" value="1"/>
</dbReference>
<dbReference type="SUPFAM" id="SSF81301">
    <property type="entry name" value="Nucleotidyltransferase"/>
    <property type="match status" value="1"/>
</dbReference>
<keyword evidence="3" id="KW-1185">Reference proteome</keyword>
<dbReference type="InterPro" id="IPR052930">
    <property type="entry name" value="TA_antitoxin_MntA"/>
</dbReference>
<dbReference type="Pfam" id="PF18765">
    <property type="entry name" value="Polbeta"/>
    <property type="match status" value="1"/>
</dbReference>
<dbReference type="PANTHER" id="PTHR43852:SF3">
    <property type="entry name" value="NUCLEOTIDYLTRANSFERASE"/>
    <property type="match status" value="1"/>
</dbReference>